<dbReference type="AlphaFoldDB" id="A0A2H0RB77"/>
<dbReference type="InterPro" id="IPR013785">
    <property type="entry name" value="Aldolase_TIM"/>
</dbReference>
<dbReference type="CDD" id="cd00381">
    <property type="entry name" value="IMPDH"/>
    <property type="match status" value="1"/>
</dbReference>
<evidence type="ECO:0000313" key="3">
    <source>
        <dbReference type="EMBL" id="PIR43075.1"/>
    </source>
</evidence>
<comment type="caution">
    <text evidence="3">The sequence shown here is derived from an EMBL/GenBank/DDBJ whole genome shotgun (WGS) entry which is preliminary data.</text>
</comment>
<dbReference type="SUPFAM" id="SSF51412">
    <property type="entry name" value="Inosine monophosphate dehydrogenase (IMPDH)"/>
    <property type="match status" value="1"/>
</dbReference>
<evidence type="ECO:0000259" key="2">
    <source>
        <dbReference type="Pfam" id="PF00478"/>
    </source>
</evidence>
<sequence length="353" mass="38188">MNKIPLALSYDDVLLVPKYSEIESRSEIDLSSKISKNLTIKIPLIPTKMDTITGVEMAIKLGELGSFAILPRFETPELQAEKVYKIAKKVKNVAAAVGAKDGFLERAELLVKAGATIINIDVAHGHMKKTIKATKMIKQKFGDKITLISGITSTYECARDLYKAGADCLLVGVGAGSICTTRIMTGFGVPIITALLNTAKAAKEFNKTFMPDAGTRNSGDIVKALACGACGVVAGNIFAGTKETPGEIIEIKGKKYKAYNGSASKSEKIKQVEKYNKDKNEMYIIHTEGVEGIVPYKGNVEDVIQKLLAGVRSGLAYAGALNIKDFYNKAEFIRITSGGLRESNYHDIIRHTS</sequence>
<dbReference type="Pfam" id="PF00478">
    <property type="entry name" value="IMPDH"/>
    <property type="match status" value="1"/>
</dbReference>
<feature type="domain" description="IMP dehydrogenase/GMP reductase" evidence="2">
    <location>
        <begin position="7"/>
        <end position="346"/>
    </location>
</feature>
<dbReference type="InterPro" id="IPR001093">
    <property type="entry name" value="IMP_DH_GMPRt"/>
</dbReference>
<dbReference type="FunFam" id="3.20.20.70:FF:000424">
    <property type="entry name" value="Inosine-5'-monophosphate dehydrogenase 2"/>
    <property type="match status" value="1"/>
</dbReference>
<evidence type="ECO:0000313" key="4">
    <source>
        <dbReference type="Proteomes" id="UP000230214"/>
    </source>
</evidence>
<evidence type="ECO:0000256" key="1">
    <source>
        <dbReference type="ARBA" id="ARBA00005502"/>
    </source>
</evidence>
<dbReference type="GO" id="GO:0003938">
    <property type="term" value="F:IMP dehydrogenase activity"/>
    <property type="evidence" value="ECO:0007669"/>
    <property type="project" value="InterPro"/>
</dbReference>
<organism evidence="3 4">
    <name type="scientific">candidate division WWE3 bacterium CG10_big_fil_rev_8_21_14_0_10_32_10</name>
    <dbReference type="NCBI Taxonomy" id="1975090"/>
    <lineage>
        <taxon>Bacteria</taxon>
        <taxon>Katanobacteria</taxon>
    </lineage>
</organism>
<dbReference type="PANTHER" id="PTHR11911:SF111">
    <property type="entry name" value="INOSINE-5'-MONOPHOSPHATE DEHYDROGENASE"/>
    <property type="match status" value="1"/>
</dbReference>
<name>A0A2H0RB77_UNCKA</name>
<reference evidence="3 4" key="1">
    <citation type="submission" date="2017-09" db="EMBL/GenBank/DDBJ databases">
        <title>Depth-based differentiation of microbial function through sediment-hosted aquifers and enrichment of novel symbionts in the deep terrestrial subsurface.</title>
        <authorList>
            <person name="Probst A.J."/>
            <person name="Ladd B."/>
            <person name="Jarett J.K."/>
            <person name="Geller-Mcgrath D.E."/>
            <person name="Sieber C.M."/>
            <person name="Emerson J.B."/>
            <person name="Anantharaman K."/>
            <person name="Thomas B.C."/>
            <person name="Malmstrom R."/>
            <person name="Stieglmeier M."/>
            <person name="Klingl A."/>
            <person name="Woyke T."/>
            <person name="Ryan C.M."/>
            <person name="Banfield J.F."/>
        </authorList>
    </citation>
    <scope>NUCLEOTIDE SEQUENCE [LARGE SCALE GENOMIC DNA]</scope>
    <source>
        <strain evidence="3">CG10_big_fil_rev_8_21_14_0_10_32_10</strain>
    </source>
</reference>
<dbReference type="PANTHER" id="PTHR11911">
    <property type="entry name" value="INOSINE-5-MONOPHOSPHATE DEHYDROGENASE RELATED"/>
    <property type="match status" value="1"/>
</dbReference>
<protein>
    <submittedName>
        <fullName evidence="3">Guanosine monophosphate reductase</fullName>
    </submittedName>
</protein>
<dbReference type="Gene3D" id="3.20.20.70">
    <property type="entry name" value="Aldolase class I"/>
    <property type="match status" value="1"/>
</dbReference>
<gene>
    <name evidence="3" type="ORF">COV24_04565</name>
</gene>
<comment type="similarity">
    <text evidence="1">Belongs to the IMPDH/GMPR family.</text>
</comment>
<dbReference type="EMBL" id="PCXU01000039">
    <property type="protein sequence ID" value="PIR43075.1"/>
    <property type="molecule type" value="Genomic_DNA"/>
</dbReference>
<proteinExistence type="inferred from homology"/>
<dbReference type="Proteomes" id="UP000230214">
    <property type="component" value="Unassembled WGS sequence"/>
</dbReference>
<dbReference type="SMART" id="SM01240">
    <property type="entry name" value="IMPDH"/>
    <property type="match status" value="1"/>
</dbReference>
<accession>A0A2H0RB77</accession>
<dbReference type="GO" id="GO:0006183">
    <property type="term" value="P:GTP biosynthetic process"/>
    <property type="evidence" value="ECO:0007669"/>
    <property type="project" value="TreeGrafter"/>
</dbReference>
<dbReference type="InterPro" id="IPR005990">
    <property type="entry name" value="IMP_DH"/>
</dbReference>